<dbReference type="Proteomes" id="UP000037267">
    <property type="component" value="Unassembled WGS sequence"/>
</dbReference>
<dbReference type="SUPFAM" id="SSF69318">
    <property type="entry name" value="Integrin alpha N-terminal domain"/>
    <property type="match status" value="1"/>
</dbReference>
<dbReference type="STRING" id="1503.CLPU_2c00640"/>
<dbReference type="OrthoDB" id="1743319at2"/>
<dbReference type="AlphaFoldDB" id="A0A0L0WDR0"/>
<dbReference type="InterPro" id="IPR028994">
    <property type="entry name" value="Integrin_alpha_N"/>
</dbReference>
<name>A0A0L0WDR0_GOTPU</name>
<proteinExistence type="predicted"/>
<dbReference type="EMBL" id="LGSS01000002">
    <property type="protein sequence ID" value="KNF09613.1"/>
    <property type="molecule type" value="Genomic_DNA"/>
</dbReference>
<comment type="caution">
    <text evidence="1">The sequence shown here is derived from an EMBL/GenBank/DDBJ whole genome shotgun (WGS) entry which is preliminary data.</text>
</comment>
<keyword evidence="1" id="KW-0449">Lipoprotein</keyword>
<accession>A0A0L0WDR0</accession>
<evidence type="ECO:0000313" key="1">
    <source>
        <dbReference type="EMBL" id="KNF09613.1"/>
    </source>
</evidence>
<organism evidence="1 2">
    <name type="scientific">Gottschalkia purinilytica</name>
    <name type="common">Clostridium purinilyticum</name>
    <dbReference type="NCBI Taxonomy" id="1503"/>
    <lineage>
        <taxon>Bacteria</taxon>
        <taxon>Bacillati</taxon>
        <taxon>Bacillota</taxon>
        <taxon>Tissierellia</taxon>
        <taxon>Tissierellales</taxon>
        <taxon>Gottschalkiaceae</taxon>
        <taxon>Gottschalkia</taxon>
    </lineage>
</organism>
<evidence type="ECO:0000313" key="2">
    <source>
        <dbReference type="Proteomes" id="UP000037267"/>
    </source>
</evidence>
<keyword evidence="2" id="KW-1185">Reference proteome</keyword>
<gene>
    <name evidence="1" type="ORF">CLPU_2c00640</name>
</gene>
<dbReference type="RefSeq" id="WP_050354011.1">
    <property type="nucleotide sequence ID" value="NZ_LGSS01000002.1"/>
</dbReference>
<reference evidence="2" key="1">
    <citation type="submission" date="2015-07" db="EMBL/GenBank/DDBJ databases">
        <title>Draft genome sequence of the purine-degrading Gottschalkia purinilyticum DSM 1384 (formerly Clostridium purinilyticum).</title>
        <authorList>
            <person name="Poehlein A."/>
            <person name="Schiel-Bengelsdorf B."/>
            <person name="Bengelsdorf F.R."/>
            <person name="Daniel R."/>
            <person name="Duerre P."/>
        </authorList>
    </citation>
    <scope>NUCLEOTIDE SEQUENCE [LARGE SCALE GENOMIC DNA]</scope>
    <source>
        <strain evidence="2">DSM 1384</strain>
    </source>
</reference>
<protein>
    <submittedName>
        <fullName evidence="1">Putative lipoprotein</fullName>
    </submittedName>
</protein>
<sequence>MIKKLSIVFIVTIFLVALSIHNVSKKQKDTKDLLIGAKQEVEYSEDIQKIKPIINKQLPSRSKLASLRKGPNKDNIQFIDIEGKGEIKAAVPYEVETDKNPLRVLFLSKISGNWKEDDEIKSVGQKFDKIVYKDLTGDGKLEVIVGLKVGENSNKGISIYKLKNKKFEEIFRDYYTDFIVTDLDGDKMDELVLIKMDKVTNGSSAELYKWKDNKLKHINGVSLESSFEPYSIQVGNATDKQMGIFIDNGVGAHSGITELLVMKDGKLKNVFYDEKINGNDKTTKPYLEKSRDKDKDGIIEIPLMRAPIDKKDESMIDTPWITTWCKWDGEESLIPISESYYNYNIELGFDFPTYWDDSITIDTSKFYEENRKENWIKFSYIDKDSGNKQELFSIKVYDKKVWDEDKKYIENEYALLGKSDSKVYTVEMNDAIQGKKAKDISMKFSMKLSEIKERFKIVKPYNKK</sequence>